<evidence type="ECO:0000313" key="7">
    <source>
        <dbReference type="EMBL" id="CAI5450119.1"/>
    </source>
</evidence>
<dbReference type="PANTHER" id="PTHR10672">
    <property type="entry name" value="ADDUCIN"/>
    <property type="match status" value="1"/>
</dbReference>
<keyword evidence="8" id="KW-1185">Reference proteome</keyword>
<dbReference type="InterPro" id="IPR051017">
    <property type="entry name" value="Aldolase-II_Adducin_sf"/>
</dbReference>
<name>A0A9P1ITQ2_9PELO</name>
<keyword evidence="4" id="KW-0009">Actin-binding</keyword>
<dbReference type="InterPro" id="IPR036409">
    <property type="entry name" value="Aldolase_II/adducin_N_sf"/>
</dbReference>
<dbReference type="GO" id="GO:0014069">
    <property type="term" value="C:postsynaptic density"/>
    <property type="evidence" value="ECO:0007669"/>
    <property type="project" value="TreeGrafter"/>
</dbReference>
<dbReference type="InterPro" id="IPR001303">
    <property type="entry name" value="Aldolase_II/adducin_N"/>
</dbReference>
<dbReference type="NCBIfam" id="NF005451">
    <property type="entry name" value="PRK07044.1"/>
    <property type="match status" value="1"/>
</dbReference>
<dbReference type="FunFam" id="3.40.225.10:FF:000013">
    <property type="entry name" value="Class II aldolase"/>
    <property type="match status" value="1"/>
</dbReference>
<protein>
    <recommendedName>
        <fullName evidence="6">Class II aldolase/adducin N-terminal domain-containing protein</fullName>
    </recommendedName>
</protein>
<dbReference type="AlphaFoldDB" id="A0A9P1ITQ2"/>
<keyword evidence="5" id="KW-0963">Cytoplasm</keyword>
<evidence type="ECO:0000256" key="1">
    <source>
        <dbReference type="ARBA" id="ARBA00004245"/>
    </source>
</evidence>
<sequence>MSFSPGVLGQSTVPHPKFPPTVIPIDDLSSESAVGQEERVLRRKLASLYRLVDLFNWSQSIYNHITVRIPAEDDEILINPYGLFYNEVTASNLIKVNLHGSVISNGSTKYGINQAGYVLHSAIHAARPEISCVIHLHHPSVVAVSAQKCGFLPISQEALIVGKVAYHDFCGILVDEAEKKSIIADLAEKHVMILRNHGFVICGVTIEHAFLLAYHLILACETQIRCCPNGENQQVIRTSKEAQEQVEQVVKIGGGGVNRIDGKVDPKKWQIGELEWEAYMRNMDRIGYKTGHQYKNW</sequence>
<gene>
    <name evidence="7" type="ORF">CAMP_LOCUS12756</name>
</gene>
<evidence type="ECO:0000256" key="4">
    <source>
        <dbReference type="ARBA" id="ARBA00023203"/>
    </source>
</evidence>
<organism evidence="7 8">
    <name type="scientific">Caenorhabditis angaria</name>
    <dbReference type="NCBI Taxonomy" id="860376"/>
    <lineage>
        <taxon>Eukaryota</taxon>
        <taxon>Metazoa</taxon>
        <taxon>Ecdysozoa</taxon>
        <taxon>Nematoda</taxon>
        <taxon>Chromadorea</taxon>
        <taxon>Rhabditida</taxon>
        <taxon>Rhabditina</taxon>
        <taxon>Rhabditomorpha</taxon>
        <taxon>Rhabditoidea</taxon>
        <taxon>Rhabditidae</taxon>
        <taxon>Peloderinae</taxon>
        <taxon>Caenorhabditis</taxon>
    </lineage>
</organism>
<dbReference type="GO" id="GO:0005856">
    <property type="term" value="C:cytoskeleton"/>
    <property type="evidence" value="ECO:0007669"/>
    <property type="project" value="UniProtKB-SubCell"/>
</dbReference>
<accession>A0A9P1ITQ2</accession>
<comment type="subcellular location">
    <subcellularLocation>
        <location evidence="2">Cell membrane</location>
        <topology evidence="2">Peripheral membrane protein</topology>
        <orientation evidence="2">Cytoplasmic side</orientation>
    </subcellularLocation>
    <subcellularLocation>
        <location evidence="1">Cytoplasm</location>
        <location evidence="1">Cytoskeleton</location>
    </subcellularLocation>
</comment>
<evidence type="ECO:0000256" key="2">
    <source>
        <dbReference type="ARBA" id="ARBA00004413"/>
    </source>
</evidence>
<evidence type="ECO:0000313" key="8">
    <source>
        <dbReference type="Proteomes" id="UP001152747"/>
    </source>
</evidence>
<dbReference type="GO" id="GO:0051015">
    <property type="term" value="F:actin filament binding"/>
    <property type="evidence" value="ECO:0007669"/>
    <property type="project" value="TreeGrafter"/>
</dbReference>
<dbReference type="SUPFAM" id="SSF53639">
    <property type="entry name" value="AraD/HMP-PK domain-like"/>
    <property type="match status" value="1"/>
</dbReference>
<evidence type="ECO:0000256" key="5">
    <source>
        <dbReference type="ARBA" id="ARBA00023212"/>
    </source>
</evidence>
<dbReference type="SMART" id="SM01007">
    <property type="entry name" value="Aldolase_II"/>
    <property type="match status" value="1"/>
</dbReference>
<dbReference type="Pfam" id="PF00596">
    <property type="entry name" value="Aldolase_II"/>
    <property type="match status" value="1"/>
</dbReference>
<dbReference type="OrthoDB" id="3238794at2759"/>
<evidence type="ECO:0000259" key="6">
    <source>
        <dbReference type="SMART" id="SM01007"/>
    </source>
</evidence>
<comment type="caution">
    <text evidence="7">The sequence shown here is derived from an EMBL/GenBank/DDBJ whole genome shotgun (WGS) entry which is preliminary data.</text>
</comment>
<keyword evidence="5" id="KW-0206">Cytoskeleton</keyword>
<proteinExistence type="inferred from homology"/>
<dbReference type="GO" id="GO:0005886">
    <property type="term" value="C:plasma membrane"/>
    <property type="evidence" value="ECO:0007669"/>
    <property type="project" value="UniProtKB-SubCell"/>
</dbReference>
<dbReference type="EMBL" id="CANHGI010000005">
    <property type="protein sequence ID" value="CAI5450119.1"/>
    <property type="molecule type" value="Genomic_DNA"/>
</dbReference>
<dbReference type="Gene3D" id="3.40.225.10">
    <property type="entry name" value="Class II aldolase/adducin N-terminal domain"/>
    <property type="match status" value="1"/>
</dbReference>
<dbReference type="PANTHER" id="PTHR10672:SF42">
    <property type="entry name" value="ADDUCIN-RELATED PROTEIN 2"/>
    <property type="match status" value="1"/>
</dbReference>
<evidence type="ECO:0000256" key="3">
    <source>
        <dbReference type="ARBA" id="ARBA00006274"/>
    </source>
</evidence>
<feature type="domain" description="Class II aldolase/adducin N-terminal" evidence="6">
    <location>
        <begin position="43"/>
        <end position="224"/>
    </location>
</feature>
<comment type="similarity">
    <text evidence="3">Belongs to the aldolase class II family. Adducin subfamily.</text>
</comment>
<dbReference type="Proteomes" id="UP001152747">
    <property type="component" value="Unassembled WGS sequence"/>
</dbReference>
<reference evidence="7" key="1">
    <citation type="submission" date="2022-11" db="EMBL/GenBank/DDBJ databases">
        <authorList>
            <person name="Kikuchi T."/>
        </authorList>
    </citation>
    <scope>NUCLEOTIDE SEQUENCE</scope>
    <source>
        <strain evidence="7">PS1010</strain>
    </source>
</reference>